<organism evidence="3 4">
    <name type="scientific">Chiloscyllium punctatum</name>
    <name type="common">Brownbanded bambooshark</name>
    <name type="synonym">Hemiscyllium punctatum</name>
    <dbReference type="NCBI Taxonomy" id="137246"/>
    <lineage>
        <taxon>Eukaryota</taxon>
        <taxon>Metazoa</taxon>
        <taxon>Chordata</taxon>
        <taxon>Craniata</taxon>
        <taxon>Vertebrata</taxon>
        <taxon>Chondrichthyes</taxon>
        <taxon>Elasmobranchii</taxon>
        <taxon>Galeomorphii</taxon>
        <taxon>Galeoidea</taxon>
        <taxon>Orectolobiformes</taxon>
        <taxon>Hemiscylliidae</taxon>
        <taxon>Chiloscyllium</taxon>
    </lineage>
</organism>
<dbReference type="PROSITE" id="PS50297">
    <property type="entry name" value="ANK_REP_REGION"/>
    <property type="match status" value="2"/>
</dbReference>
<comment type="caution">
    <text evidence="3">The sequence shown here is derived from an EMBL/GenBank/DDBJ whole genome shotgun (WGS) entry which is preliminary data.</text>
</comment>
<evidence type="ECO:0000313" key="3">
    <source>
        <dbReference type="EMBL" id="GCC30426.1"/>
    </source>
</evidence>
<dbReference type="Gene3D" id="1.20.1270.10">
    <property type="match status" value="1"/>
</dbReference>
<dbReference type="OrthoDB" id="194358at2759"/>
<keyword evidence="4" id="KW-1185">Reference proteome</keyword>
<dbReference type="InterPro" id="IPR039323">
    <property type="entry name" value="ANKRD_45/46/60"/>
</dbReference>
<evidence type="ECO:0000256" key="1">
    <source>
        <dbReference type="PROSITE-ProRule" id="PRU00023"/>
    </source>
</evidence>
<dbReference type="STRING" id="137246.A0A401SJ32"/>
<dbReference type="AlphaFoldDB" id="A0A401SJ32"/>
<dbReference type="PROSITE" id="PS50088">
    <property type="entry name" value="ANK_REPEAT"/>
    <property type="match status" value="2"/>
</dbReference>
<gene>
    <name evidence="3" type="ORF">chiPu_0008877</name>
</gene>
<dbReference type="OMA" id="ATPRKFW"/>
<dbReference type="SMART" id="SM00248">
    <property type="entry name" value="ANK"/>
    <property type="match status" value="2"/>
</dbReference>
<reference evidence="3 4" key="1">
    <citation type="journal article" date="2018" name="Nat. Ecol. Evol.">
        <title>Shark genomes provide insights into elasmobranch evolution and the origin of vertebrates.</title>
        <authorList>
            <person name="Hara Y"/>
            <person name="Yamaguchi K"/>
            <person name="Onimaru K"/>
            <person name="Kadota M"/>
            <person name="Koyanagi M"/>
            <person name="Keeley SD"/>
            <person name="Tatsumi K"/>
            <person name="Tanaka K"/>
            <person name="Motone F"/>
            <person name="Kageyama Y"/>
            <person name="Nozu R"/>
            <person name="Adachi N"/>
            <person name="Nishimura O"/>
            <person name="Nakagawa R"/>
            <person name="Tanegashima C"/>
            <person name="Kiyatake I"/>
            <person name="Matsumoto R"/>
            <person name="Murakumo K"/>
            <person name="Nishida K"/>
            <person name="Terakita A"/>
            <person name="Kuratani S"/>
            <person name="Sato K"/>
            <person name="Hyodo S Kuraku.S."/>
        </authorList>
    </citation>
    <scope>NUCLEOTIDE SEQUENCE [LARGE SCALE GENOMIC DNA]</scope>
</reference>
<dbReference type="SUPFAM" id="SSF48403">
    <property type="entry name" value="Ankyrin repeat"/>
    <property type="match status" value="1"/>
</dbReference>
<feature type="repeat" description="ANK" evidence="1">
    <location>
        <begin position="68"/>
        <end position="100"/>
    </location>
</feature>
<dbReference type="InterPro" id="IPR002110">
    <property type="entry name" value="Ankyrin_rpt"/>
</dbReference>
<evidence type="ECO:0000256" key="2">
    <source>
        <dbReference type="SAM" id="MobiDB-lite"/>
    </source>
</evidence>
<dbReference type="Gene3D" id="1.25.40.20">
    <property type="entry name" value="Ankyrin repeat-containing domain"/>
    <property type="match status" value="1"/>
</dbReference>
<sequence length="245" mass="27489">MDPDSEKEVTEPSNDDTSSTEDLELENKNNFLTSVLTGDTESLRKCFELVDDPTLEIANRWLNICDDFGRNALFAASMLGHHEVINELVTRGANVNEKTNRGYTPLHCAAAWGKIDSLKTLVGFGAKVQETNFRGEKARDIANRYSNGDCIEFLDWAEARLILELFITNIQETVADLEKSQGKLSKQDKTAFTNACRAKSEWLNSVQNATTQDFEEQKKNLEMTLEPFIVKLRTSSPLPSKSSKS</sequence>
<proteinExistence type="predicted"/>
<feature type="region of interest" description="Disordered" evidence="2">
    <location>
        <begin position="1"/>
        <end position="24"/>
    </location>
</feature>
<name>A0A401SJ32_CHIPU</name>
<dbReference type="PANTHER" id="PTHR22677:SF4">
    <property type="entry name" value="USHER SYNDROME TYPE-1G PROTEIN-LIKE PROTEIN"/>
    <property type="match status" value="1"/>
</dbReference>
<dbReference type="PANTHER" id="PTHR22677">
    <property type="entry name" value="ANKYRIN REPEAT DOMAIN-CONTAINING PROTEIN 60"/>
    <property type="match status" value="1"/>
</dbReference>
<dbReference type="InterPro" id="IPR036770">
    <property type="entry name" value="Ankyrin_rpt-contain_sf"/>
</dbReference>
<dbReference type="Proteomes" id="UP000287033">
    <property type="component" value="Unassembled WGS sequence"/>
</dbReference>
<dbReference type="Pfam" id="PF12796">
    <property type="entry name" value="Ank_2"/>
    <property type="match status" value="1"/>
</dbReference>
<dbReference type="InterPro" id="IPR029048">
    <property type="entry name" value="HSP70_C_sf"/>
</dbReference>
<feature type="compositionally biased region" description="Basic and acidic residues" evidence="2">
    <location>
        <begin position="1"/>
        <end position="10"/>
    </location>
</feature>
<accession>A0A401SJ32</accession>
<evidence type="ECO:0000313" key="4">
    <source>
        <dbReference type="Proteomes" id="UP000287033"/>
    </source>
</evidence>
<keyword evidence="1" id="KW-0040">ANK repeat</keyword>
<protein>
    <submittedName>
        <fullName evidence="3">Uncharacterized protein</fullName>
    </submittedName>
</protein>
<dbReference type="EMBL" id="BEZZ01000302">
    <property type="protein sequence ID" value="GCC30426.1"/>
    <property type="molecule type" value="Genomic_DNA"/>
</dbReference>
<dbReference type="SUPFAM" id="SSF100934">
    <property type="entry name" value="Heat shock protein 70kD (HSP70), C-terminal subdomain"/>
    <property type="match status" value="1"/>
</dbReference>
<feature type="repeat" description="ANK" evidence="1">
    <location>
        <begin position="101"/>
        <end position="133"/>
    </location>
</feature>